<dbReference type="RefSeq" id="WP_074238897.1">
    <property type="nucleotide sequence ID" value="NZ_FSRA01000001.1"/>
</dbReference>
<evidence type="ECO:0008006" key="3">
    <source>
        <dbReference type="Google" id="ProtNLM"/>
    </source>
</evidence>
<proteinExistence type="predicted"/>
<dbReference type="PROSITE" id="PS51257">
    <property type="entry name" value="PROKAR_LIPOPROTEIN"/>
    <property type="match status" value="1"/>
</dbReference>
<accession>A0A1N6ERE4</accession>
<evidence type="ECO:0000313" key="2">
    <source>
        <dbReference type="Proteomes" id="UP000185003"/>
    </source>
</evidence>
<dbReference type="Proteomes" id="UP000185003">
    <property type="component" value="Unassembled WGS sequence"/>
</dbReference>
<protein>
    <recommendedName>
        <fullName evidence="3">Lipoprotein</fullName>
    </recommendedName>
</protein>
<dbReference type="OrthoDB" id="947352at2"/>
<evidence type="ECO:0000313" key="1">
    <source>
        <dbReference type="EMBL" id="SIN85550.1"/>
    </source>
</evidence>
<dbReference type="AlphaFoldDB" id="A0A1N6ERE4"/>
<sequence>MKAAYLLSIGIVLLSACSTQKFIKFSPKPEVVTTKKLETFLKENKIPKVVLRVPDTKDNTTQKDNNDFIYNIIEKEFLKAGYIVRDRALFSEIVKKSGEKIDYSQIKKQTDTDLILELTKLDKNVVYRTNKYYTNSGKEGVFSEGKSISVKGVSVAFKVVLIGENEFAGSYNFNKVYCSDGCEVVIGKRGPKFPYSSKKDVQPYQVVEQPFWEDFVGSATQELIESLQALKEK</sequence>
<gene>
    <name evidence="1" type="ORF">SAMN04488055_1777</name>
</gene>
<organism evidence="1 2">
    <name type="scientific">Chitinophaga niabensis</name>
    <dbReference type="NCBI Taxonomy" id="536979"/>
    <lineage>
        <taxon>Bacteria</taxon>
        <taxon>Pseudomonadati</taxon>
        <taxon>Bacteroidota</taxon>
        <taxon>Chitinophagia</taxon>
        <taxon>Chitinophagales</taxon>
        <taxon>Chitinophagaceae</taxon>
        <taxon>Chitinophaga</taxon>
    </lineage>
</organism>
<dbReference type="EMBL" id="FSRA01000001">
    <property type="protein sequence ID" value="SIN85550.1"/>
    <property type="molecule type" value="Genomic_DNA"/>
</dbReference>
<keyword evidence="2" id="KW-1185">Reference proteome</keyword>
<dbReference type="STRING" id="536979.SAMN04488055_1777"/>
<name>A0A1N6ERE4_9BACT</name>
<reference evidence="1 2" key="1">
    <citation type="submission" date="2016-11" db="EMBL/GenBank/DDBJ databases">
        <authorList>
            <person name="Jaros S."/>
            <person name="Januszkiewicz K."/>
            <person name="Wedrychowicz H."/>
        </authorList>
    </citation>
    <scope>NUCLEOTIDE SEQUENCE [LARGE SCALE GENOMIC DNA]</scope>
    <source>
        <strain evidence="1 2">DSM 24787</strain>
    </source>
</reference>